<gene>
    <name evidence="7" type="ORF">DEX24_04905</name>
</gene>
<evidence type="ECO:0000313" key="7">
    <source>
        <dbReference type="EMBL" id="PWI26268.1"/>
    </source>
</evidence>
<dbReference type="InterPro" id="IPR036291">
    <property type="entry name" value="NAD(P)-bd_dom_sf"/>
</dbReference>
<evidence type="ECO:0000313" key="8">
    <source>
        <dbReference type="Proteomes" id="UP000245938"/>
    </source>
</evidence>
<dbReference type="Gene3D" id="3.40.50.720">
    <property type="entry name" value="NAD(P)-binding Rossmann-like Domain"/>
    <property type="match status" value="1"/>
</dbReference>
<dbReference type="InterPro" id="IPR003710">
    <property type="entry name" value="ApbA"/>
</dbReference>
<dbReference type="GO" id="GO:0008677">
    <property type="term" value="F:2-dehydropantoate 2-reductase activity"/>
    <property type="evidence" value="ECO:0007669"/>
    <property type="project" value="UniProtKB-EC"/>
</dbReference>
<dbReference type="Pfam" id="PF08546">
    <property type="entry name" value="ApbA_C"/>
    <property type="match status" value="1"/>
</dbReference>
<evidence type="ECO:0000256" key="2">
    <source>
        <dbReference type="ARBA" id="ARBA00022857"/>
    </source>
</evidence>
<dbReference type="EMBL" id="QFVR01000004">
    <property type="protein sequence ID" value="PWI26268.1"/>
    <property type="molecule type" value="Genomic_DNA"/>
</dbReference>
<dbReference type="InterPro" id="IPR051402">
    <property type="entry name" value="KPR-Related"/>
</dbReference>
<dbReference type="AlphaFoldDB" id="A0A2U3ANY9"/>
<comment type="catalytic activity">
    <reaction evidence="4">
        <text>(R)-pantoate + NADP(+) = 2-dehydropantoate + NADPH + H(+)</text>
        <dbReference type="Rhea" id="RHEA:16233"/>
        <dbReference type="ChEBI" id="CHEBI:11561"/>
        <dbReference type="ChEBI" id="CHEBI:15378"/>
        <dbReference type="ChEBI" id="CHEBI:15980"/>
        <dbReference type="ChEBI" id="CHEBI:57783"/>
        <dbReference type="ChEBI" id="CHEBI:58349"/>
        <dbReference type="EC" id="1.1.1.169"/>
    </reaction>
</comment>
<dbReference type="Pfam" id="PF02558">
    <property type="entry name" value="ApbA"/>
    <property type="match status" value="1"/>
</dbReference>
<organism evidence="7 8">
    <name type="scientific">Kurthia sibirica</name>
    <dbReference type="NCBI Taxonomy" id="202750"/>
    <lineage>
        <taxon>Bacteria</taxon>
        <taxon>Bacillati</taxon>
        <taxon>Bacillota</taxon>
        <taxon>Bacilli</taxon>
        <taxon>Bacillales</taxon>
        <taxon>Caryophanaceae</taxon>
        <taxon>Kurthia</taxon>
    </lineage>
</organism>
<dbReference type="InterPro" id="IPR013332">
    <property type="entry name" value="KPR_N"/>
</dbReference>
<dbReference type="Gene3D" id="1.10.1040.10">
    <property type="entry name" value="N-(1-d-carboxylethyl)-l-norvaline Dehydrogenase, domain 2"/>
    <property type="match status" value="1"/>
</dbReference>
<sequence length="306" mass="33916">MTIKTVSLIGLGALGVLYAQHLQERLPTGKFHVVADTQRIKRYEKEGIFCNGERCNFTYVDSADKSIQADLIIIATKFDGLQGAIEAITSQVHDQTTIISLINGIISEDMIEKALPQAHVLNCVAQGMDAGKIGNKMNYVNKGILVIGDRQAHQISPQTTQLAEFFHSIDLPYEIEHNMPHKLWGKFMLNVGVNQTVTVIEGHFADVQKAGAPRNMMIAAMQEVISIAYAEGIELSDTDLVFWLDVLAQLNPQGKPSMAQDATARRISELPLFAETVISFGKKHTIATPVNQHFFDVISEREKHYS</sequence>
<feature type="domain" description="Ketopantoate reductase N-terminal" evidence="5">
    <location>
        <begin position="8"/>
        <end position="149"/>
    </location>
</feature>
<feature type="domain" description="Ketopantoate reductase C-terminal" evidence="6">
    <location>
        <begin position="179"/>
        <end position="301"/>
    </location>
</feature>
<keyword evidence="2 4" id="KW-0521">NADP</keyword>
<comment type="function">
    <text evidence="4">Catalyzes the NADPH-dependent reduction of ketopantoate into pantoic acid.</text>
</comment>
<dbReference type="GO" id="GO:0015940">
    <property type="term" value="P:pantothenate biosynthetic process"/>
    <property type="evidence" value="ECO:0007669"/>
    <property type="project" value="UniProtKB-UniPathway"/>
</dbReference>
<comment type="pathway">
    <text evidence="4">Cofactor biosynthesis; (R)-pantothenate biosynthesis; (R)-pantoate from 3-methyl-2-oxobutanoate: step 2/2.</text>
</comment>
<dbReference type="RefSeq" id="WP_109305291.1">
    <property type="nucleotide sequence ID" value="NZ_BJUF01000016.1"/>
</dbReference>
<evidence type="ECO:0000259" key="6">
    <source>
        <dbReference type="Pfam" id="PF08546"/>
    </source>
</evidence>
<reference evidence="7 8" key="1">
    <citation type="submission" date="2018-05" db="EMBL/GenBank/DDBJ databases">
        <title>Kurthia sibirica genome sequence.</title>
        <authorList>
            <person name="Maclea K.S."/>
            <person name="Goen A.E."/>
        </authorList>
    </citation>
    <scope>NUCLEOTIDE SEQUENCE [LARGE SCALE GENOMIC DNA]</scope>
    <source>
        <strain evidence="7 8">ATCC 49154</strain>
    </source>
</reference>
<keyword evidence="8" id="KW-1185">Reference proteome</keyword>
<keyword evidence="4" id="KW-0566">Pantothenate biosynthesis</keyword>
<comment type="caution">
    <text evidence="7">The sequence shown here is derived from an EMBL/GenBank/DDBJ whole genome shotgun (WGS) entry which is preliminary data.</text>
</comment>
<protein>
    <recommendedName>
        <fullName evidence="4">2-dehydropantoate 2-reductase</fullName>
        <ecNumber evidence="4">1.1.1.169</ecNumber>
    </recommendedName>
    <alternativeName>
        <fullName evidence="4">Ketopantoate reductase</fullName>
    </alternativeName>
</protein>
<proteinExistence type="inferred from homology"/>
<dbReference type="SUPFAM" id="SSF51735">
    <property type="entry name" value="NAD(P)-binding Rossmann-fold domains"/>
    <property type="match status" value="1"/>
</dbReference>
<evidence type="ECO:0000256" key="3">
    <source>
        <dbReference type="ARBA" id="ARBA00023002"/>
    </source>
</evidence>
<dbReference type="GO" id="GO:0005737">
    <property type="term" value="C:cytoplasm"/>
    <property type="evidence" value="ECO:0007669"/>
    <property type="project" value="TreeGrafter"/>
</dbReference>
<evidence type="ECO:0000256" key="1">
    <source>
        <dbReference type="ARBA" id="ARBA00007870"/>
    </source>
</evidence>
<dbReference type="PANTHER" id="PTHR21708">
    <property type="entry name" value="PROBABLE 2-DEHYDROPANTOATE 2-REDUCTASE"/>
    <property type="match status" value="1"/>
</dbReference>
<dbReference type="Proteomes" id="UP000245938">
    <property type="component" value="Unassembled WGS sequence"/>
</dbReference>
<dbReference type="InterPro" id="IPR008927">
    <property type="entry name" value="6-PGluconate_DH-like_C_sf"/>
</dbReference>
<dbReference type="InterPro" id="IPR013328">
    <property type="entry name" value="6PGD_dom2"/>
</dbReference>
<keyword evidence="3 4" id="KW-0560">Oxidoreductase</keyword>
<comment type="similarity">
    <text evidence="1 4">Belongs to the ketopantoate reductase family.</text>
</comment>
<dbReference type="UniPathway" id="UPA00028">
    <property type="reaction ID" value="UER00004"/>
</dbReference>
<name>A0A2U3ANY9_9BACL</name>
<dbReference type="InterPro" id="IPR013752">
    <property type="entry name" value="KPA_reductase"/>
</dbReference>
<dbReference type="OrthoDB" id="9793586at2"/>
<accession>A0A2U3ANY9</accession>
<evidence type="ECO:0000259" key="5">
    <source>
        <dbReference type="Pfam" id="PF02558"/>
    </source>
</evidence>
<dbReference type="SUPFAM" id="SSF48179">
    <property type="entry name" value="6-phosphogluconate dehydrogenase C-terminal domain-like"/>
    <property type="match status" value="1"/>
</dbReference>
<dbReference type="PANTHER" id="PTHR21708:SF26">
    <property type="entry name" value="2-DEHYDROPANTOATE 2-REDUCTASE"/>
    <property type="match status" value="1"/>
</dbReference>
<evidence type="ECO:0000256" key="4">
    <source>
        <dbReference type="RuleBase" id="RU362068"/>
    </source>
</evidence>
<dbReference type="EC" id="1.1.1.169" evidence="4"/>
<dbReference type="NCBIfam" id="TIGR00745">
    <property type="entry name" value="apbA_panE"/>
    <property type="match status" value="1"/>
</dbReference>